<accession>A0A0K2TZ06</accession>
<dbReference type="AlphaFoldDB" id="A0A0K2TZ06"/>
<protein>
    <submittedName>
        <fullName evidence="1">Uncharacterized protein</fullName>
    </submittedName>
</protein>
<proteinExistence type="predicted"/>
<sequence>VVSVWNHCILLQELRICLIRVNSTGKKYSVRNKVTYHPSSVSLPLKVYSISSPNILKKNCFIHLSPYVSLIYIT</sequence>
<dbReference type="EMBL" id="HACA01013245">
    <property type="protein sequence ID" value="CDW30606.1"/>
    <property type="molecule type" value="Transcribed_RNA"/>
</dbReference>
<reference evidence="1" key="1">
    <citation type="submission" date="2014-05" db="EMBL/GenBank/DDBJ databases">
        <authorList>
            <person name="Chronopoulou M."/>
        </authorList>
    </citation>
    <scope>NUCLEOTIDE SEQUENCE</scope>
    <source>
        <tissue evidence="1">Whole organism</tissue>
    </source>
</reference>
<evidence type="ECO:0000313" key="1">
    <source>
        <dbReference type="EMBL" id="CDW30606.1"/>
    </source>
</evidence>
<organism evidence="1">
    <name type="scientific">Lepeophtheirus salmonis</name>
    <name type="common">Salmon louse</name>
    <name type="synonym">Caligus salmonis</name>
    <dbReference type="NCBI Taxonomy" id="72036"/>
    <lineage>
        <taxon>Eukaryota</taxon>
        <taxon>Metazoa</taxon>
        <taxon>Ecdysozoa</taxon>
        <taxon>Arthropoda</taxon>
        <taxon>Crustacea</taxon>
        <taxon>Multicrustacea</taxon>
        <taxon>Hexanauplia</taxon>
        <taxon>Copepoda</taxon>
        <taxon>Siphonostomatoida</taxon>
        <taxon>Caligidae</taxon>
        <taxon>Lepeophtheirus</taxon>
    </lineage>
</organism>
<feature type="non-terminal residue" evidence="1">
    <location>
        <position position="1"/>
    </location>
</feature>
<name>A0A0K2TZ06_LEPSM</name>